<evidence type="ECO:0000259" key="14">
    <source>
        <dbReference type="Pfam" id="PF16363"/>
    </source>
</evidence>
<dbReference type="InterPro" id="IPR036291">
    <property type="entry name" value="NAD(P)-bd_dom_sf"/>
</dbReference>
<dbReference type="PANTHER" id="PTHR43078:SF6">
    <property type="entry name" value="UDP-GLUCURONIC ACID DECARBOXYLASE 1"/>
    <property type="match status" value="1"/>
</dbReference>
<dbReference type="PATRIC" id="fig|1227455.4.peg.530"/>
<evidence type="ECO:0000256" key="4">
    <source>
        <dbReference type="ARBA" id="ARBA00007505"/>
    </source>
</evidence>
<gene>
    <name evidence="15" type="ORF">C449_02597</name>
</gene>
<dbReference type="Gene3D" id="3.40.50.720">
    <property type="entry name" value="NAD(P)-binding Rossmann-like Domain"/>
    <property type="match status" value="1"/>
</dbReference>
<evidence type="ECO:0000256" key="11">
    <source>
        <dbReference type="ARBA" id="ARBA00023034"/>
    </source>
</evidence>
<dbReference type="InterPro" id="IPR016040">
    <property type="entry name" value="NAD(P)-bd_dom"/>
</dbReference>
<comment type="similarity">
    <text evidence="4">Belongs to the NAD(P)-dependent epimerase/dehydratase family. UDP-glucuronic acid decarboxylase subfamily.</text>
</comment>
<comment type="caution">
    <text evidence="15">The sequence shown here is derived from an EMBL/GenBank/DDBJ whole genome shotgun (WGS) entry which is preliminary data.</text>
</comment>
<evidence type="ECO:0000256" key="8">
    <source>
        <dbReference type="ARBA" id="ARBA00022968"/>
    </source>
</evidence>
<keyword evidence="10" id="KW-0520">NAD</keyword>
<keyword evidence="6" id="KW-0812">Transmembrane</keyword>
<evidence type="ECO:0000256" key="12">
    <source>
        <dbReference type="ARBA" id="ARBA00023136"/>
    </source>
</evidence>
<sequence>MRRNDGRVIPNFVDQALRNEPLTIYGDGTQTRSFCYVSDLVAGIRSLAELDETIAAGTVVNLGNRNEVTIRELAETIVDVLDSQSRISYQPLPQDDPSRRRPDLTRAETMLGWSPSIDLKTGLQHTTDAFREESDLREINKVESSTILA</sequence>
<dbReference type="InterPro" id="IPR044516">
    <property type="entry name" value="UXS-like"/>
</dbReference>
<dbReference type="GO" id="GO:0033320">
    <property type="term" value="P:UDP-D-xylose biosynthetic process"/>
    <property type="evidence" value="ECO:0007669"/>
    <property type="project" value="UniProtKB-UniPathway"/>
</dbReference>
<dbReference type="GO" id="GO:0005737">
    <property type="term" value="C:cytoplasm"/>
    <property type="evidence" value="ECO:0007669"/>
    <property type="project" value="TreeGrafter"/>
</dbReference>
<keyword evidence="8" id="KW-0735">Signal-anchor</keyword>
<dbReference type="PANTHER" id="PTHR43078">
    <property type="entry name" value="UDP-GLUCURONIC ACID DECARBOXYLASE-RELATED"/>
    <property type="match status" value="1"/>
</dbReference>
<evidence type="ECO:0000256" key="6">
    <source>
        <dbReference type="ARBA" id="ARBA00022692"/>
    </source>
</evidence>
<reference evidence="15 16" key="1">
    <citation type="journal article" date="2014" name="PLoS Genet.">
        <title>Phylogenetically driven sequencing of extremely halophilic archaea reveals strategies for static and dynamic osmo-response.</title>
        <authorList>
            <person name="Becker E.A."/>
            <person name="Seitzer P.M."/>
            <person name="Tritt A."/>
            <person name="Larsen D."/>
            <person name="Krusor M."/>
            <person name="Yao A.I."/>
            <person name="Wu D."/>
            <person name="Madern D."/>
            <person name="Eisen J.A."/>
            <person name="Darling A.E."/>
            <person name="Facciotti M.T."/>
        </authorList>
    </citation>
    <scope>NUCLEOTIDE SEQUENCE [LARGE SCALE GENOMIC DNA]</scope>
    <source>
        <strain evidence="15 16">DSM 5350</strain>
    </source>
</reference>
<feature type="domain" description="NAD(P)-binding" evidence="14">
    <location>
        <begin position="7"/>
        <end position="125"/>
    </location>
</feature>
<evidence type="ECO:0000313" key="15">
    <source>
        <dbReference type="EMBL" id="EMA47054.1"/>
    </source>
</evidence>
<dbReference type="Proteomes" id="UP000011669">
    <property type="component" value="Unassembled WGS sequence"/>
</dbReference>
<organism evidence="15 16">
    <name type="scientific">Halococcus saccharolyticus DSM 5350</name>
    <dbReference type="NCBI Taxonomy" id="1227455"/>
    <lineage>
        <taxon>Archaea</taxon>
        <taxon>Methanobacteriati</taxon>
        <taxon>Methanobacteriota</taxon>
        <taxon>Stenosarchaea group</taxon>
        <taxon>Halobacteria</taxon>
        <taxon>Halobacteriales</taxon>
        <taxon>Halococcaceae</taxon>
        <taxon>Halococcus</taxon>
    </lineage>
</organism>
<keyword evidence="11" id="KW-0333">Golgi apparatus</keyword>
<dbReference type="EC" id="4.1.1.35" evidence="5"/>
<comment type="pathway">
    <text evidence="3">Nucleotide-sugar biosynthesis; UDP-alpha-D-xylose biosynthesis; UDP-alpha-D-xylose from UDP-alpha-D-glucuronate: step 1/1.</text>
</comment>
<evidence type="ECO:0000256" key="2">
    <source>
        <dbReference type="ARBA" id="ARBA00004447"/>
    </source>
</evidence>
<dbReference type="SUPFAM" id="SSF51735">
    <property type="entry name" value="NAD(P)-binding Rossmann-fold domains"/>
    <property type="match status" value="1"/>
</dbReference>
<keyword evidence="9" id="KW-1133">Transmembrane helix</keyword>
<dbReference type="GO" id="GO:0048040">
    <property type="term" value="F:UDP-glucuronate decarboxylase activity"/>
    <property type="evidence" value="ECO:0007669"/>
    <property type="project" value="UniProtKB-EC"/>
</dbReference>
<dbReference type="STRING" id="1227455.C449_02597"/>
<evidence type="ECO:0000256" key="5">
    <source>
        <dbReference type="ARBA" id="ARBA00012290"/>
    </source>
</evidence>
<keyword evidence="13" id="KW-0456">Lyase</keyword>
<keyword evidence="16" id="KW-1185">Reference proteome</keyword>
<dbReference type="AlphaFoldDB" id="M0MQP2"/>
<evidence type="ECO:0000256" key="9">
    <source>
        <dbReference type="ARBA" id="ARBA00022989"/>
    </source>
</evidence>
<evidence type="ECO:0000256" key="3">
    <source>
        <dbReference type="ARBA" id="ARBA00005100"/>
    </source>
</evidence>
<evidence type="ECO:0000313" key="16">
    <source>
        <dbReference type="Proteomes" id="UP000011669"/>
    </source>
</evidence>
<dbReference type="GO" id="GO:0070403">
    <property type="term" value="F:NAD+ binding"/>
    <property type="evidence" value="ECO:0007669"/>
    <property type="project" value="InterPro"/>
</dbReference>
<keyword evidence="12" id="KW-0472">Membrane</keyword>
<dbReference type="GO" id="GO:0042732">
    <property type="term" value="P:D-xylose metabolic process"/>
    <property type="evidence" value="ECO:0007669"/>
    <property type="project" value="InterPro"/>
</dbReference>
<dbReference type="Pfam" id="PF16363">
    <property type="entry name" value="GDP_Man_Dehyd"/>
    <property type="match status" value="1"/>
</dbReference>
<accession>M0MQP2</accession>
<comment type="cofactor">
    <cofactor evidence="1">
        <name>NAD(+)</name>
        <dbReference type="ChEBI" id="CHEBI:57540"/>
    </cofactor>
</comment>
<keyword evidence="7" id="KW-0210">Decarboxylase</keyword>
<evidence type="ECO:0000256" key="10">
    <source>
        <dbReference type="ARBA" id="ARBA00023027"/>
    </source>
</evidence>
<name>M0MQP2_9EURY</name>
<dbReference type="EMBL" id="AOMD01000010">
    <property type="protein sequence ID" value="EMA47054.1"/>
    <property type="molecule type" value="Genomic_DNA"/>
</dbReference>
<evidence type="ECO:0000256" key="13">
    <source>
        <dbReference type="ARBA" id="ARBA00023239"/>
    </source>
</evidence>
<protein>
    <recommendedName>
        <fullName evidence="5">UDP-glucuronate decarboxylase</fullName>
        <ecNumber evidence="5">4.1.1.35</ecNumber>
    </recommendedName>
</protein>
<dbReference type="UniPathway" id="UPA00796">
    <property type="reaction ID" value="UER00771"/>
</dbReference>
<dbReference type="InParanoid" id="M0MQP2"/>
<proteinExistence type="inferred from homology"/>
<comment type="subcellular location">
    <subcellularLocation>
        <location evidence="2">Golgi apparatus</location>
        <location evidence="2">Golgi stack membrane</location>
        <topology evidence="2">Single-pass type II membrane protein</topology>
    </subcellularLocation>
</comment>
<evidence type="ECO:0000256" key="1">
    <source>
        <dbReference type="ARBA" id="ARBA00001911"/>
    </source>
</evidence>
<evidence type="ECO:0000256" key="7">
    <source>
        <dbReference type="ARBA" id="ARBA00022793"/>
    </source>
</evidence>